<evidence type="ECO:0000313" key="13">
    <source>
        <dbReference type="Proteomes" id="UP000525078"/>
    </source>
</evidence>
<dbReference type="PANTHER" id="PTHR47989:SF14">
    <property type="entry name" value="INACTIVE PROTEIN KINASE SELMODRAFT_444075"/>
    <property type="match status" value="1"/>
</dbReference>
<accession>A0A7J6E518</accession>
<dbReference type="OrthoDB" id="757296at2759"/>
<dbReference type="InterPro" id="IPR011009">
    <property type="entry name" value="Kinase-like_dom_sf"/>
</dbReference>
<feature type="compositionally biased region" description="Low complexity" evidence="9">
    <location>
        <begin position="335"/>
        <end position="347"/>
    </location>
</feature>
<evidence type="ECO:0000313" key="11">
    <source>
        <dbReference type="EMBL" id="KAF4353523.1"/>
    </source>
</evidence>
<keyword evidence="6" id="KW-0067">ATP-binding</keyword>
<dbReference type="Gene3D" id="3.30.200.20">
    <property type="entry name" value="Phosphorylase Kinase, domain 1"/>
    <property type="match status" value="1"/>
</dbReference>
<keyword evidence="14" id="KW-1185">Reference proteome</keyword>
<dbReference type="InterPro" id="IPR020635">
    <property type="entry name" value="Tyr_kinase_cat_dom"/>
</dbReference>
<dbReference type="Proteomes" id="UP000583929">
    <property type="component" value="Unassembled WGS sequence"/>
</dbReference>
<comment type="catalytic activity">
    <reaction evidence="7">
        <text>L-threonyl-[protein] + ATP = O-phospho-L-threonyl-[protein] + ADP + H(+)</text>
        <dbReference type="Rhea" id="RHEA:46608"/>
        <dbReference type="Rhea" id="RHEA-COMP:11060"/>
        <dbReference type="Rhea" id="RHEA-COMP:11605"/>
        <dbReference type="ChEBI" id="CHEBI:15378"/>
        <dbReference type="ChEBI" id="CHEBI:30013"/>
        <dbReference type="ChEBI" id="CHEBI:30616"/>
        <dbReference type="ChEBI" id="CHEBI:61977"/>
        <dbReference type="ChEBI" id="CHEBI:456216"/>
        <dbReference type="EC" id="2.7.11.1"/>
    </reaction>
</comment>
<evidence type="ECO:0000313" key="12">
    <source>
        <dbReference type="EMBL" id="KAF4390366.1"/>
    </source>
</evidence>
<dbReference type="EMBL" id="JAATIQ010000063">
    <property type="protein sequence ID" value="KAF4390366.1"/>
    <property type="molecule type" value="Genomic_DNA"/>
</dbReference>
<sequence length="747" mass="82668">MFGEGSFRKRRPATWMSMVDKVVVAVKAERVISKAALAWALTHVVHPGDSITLLAVLPSHTTTTRRSRFWRSFPILAGDCGSSHPHREKLCDRISEISESCSQMVLQYHNQIEVTVRVKVVLDTLAGAVAAEAKGNEANWVILDKKLKQELKHCVEELRCNIVVMKGSQPKVLRLNLGCSDHGGGSGLETPFFSAASSPVMDIRKLKLGHKMKHSTPVSSPEEETTTSCARTREGSISSFNSAASIFLVYEQNPLFEGPHNGTYRLIDEEQNDDLELEESLSAMDSNKHESVITLSKIPTSVAWIPQSHALELDVGQLPIKPPPRNNGNKNHVFSSATTSSNSSSSTLFYQDHVTPAAGRSIKKREYTINSSIRDAVSLGRTSSVPPPLCSTCQHKTPMFGKPPKQFSYRELEEATEGFSQKNFVAESGFGVVHRGTLRDGQVVAVKHLKFCGSQADADFCREVRVLSCAQHRNVVLLNGFCIEGNMRMLVYEYICNGSLDFHLHGNRAPLEWHARLKIATGTARGLRYLHEDCRVGCIVHRDLRPNNILLTHDFEPMVADFGLARWHSEWDVSTEVQVFGSAGYLAPEYVEGGEITHKVDVYAFGLVLLELMTGRRIRELQHANEELFLADWLTPLATMESSYYQLLDPTLAVISTSDQSSTTSTTSTTTDFLRQLDAMGRAASLCLRRDPDSRPQMSKVLRVLEGGDVVVPAGSTSIGSRSGHLNGLSSRPKPELRVSHSRRLSH</sequence>
<feature type="region of interest" description="Disordered" evidence="9">
    <location>
        <begin position="320"/>
        <end position="347"/>
    </location>
</feature>
<evidence type="ECO:0000256" key="3">
    <source>
        <dbReference type="ARBA" id="ARBA00022679"/>
    </source>
</evidence>
<dbReference type="FunFam" id="1.10.510.10:FF:001023">
    <property type="entry name" value="Os07g0541700 protein"/>
    <property type="match status" value="1"/>
</dbReference>
<evidence type="ECO:0000256" key="7">
    <source>
        <dbReference type="ARBA" id="ARBA00047899"/>
    </source>
</evidence>
<evidence type="ECO:0000256" key="6">
    <source>
        <dbReference type="ARBA" id="ARBA00022840"/>
    </source>
</evidence>
<protein>
    <recommendedName>
        <fullName evidence="1">non-specific serine/threonine protein kinase</fullName>
        <ecNumber evidence="1">2.7.11.1</ecNumber>
    </recommendedName>
</protein>
<dbReference type="FunFam" id="3.30.200.20:FF:000162">
    <property type="entry name" value="Adenine nucleotide alpha hydrolase-like domain kinase"/>
    <property type="match status" value="1"/>
</dbReference>
<feature type="region of interest" description="Disordered" evidence="9">
    <location>
        <begin position="212"/>
        <end position="232"/>
    </location>
</feature>
<gene>
    <name evidence="11" type="ORF">F8388_013815</name>
    <name evidence="12" type="ORF">G4B88_024372</name>
</gene>
<dbReference type="GO" id="GO:0004713">
    <property type="term" value="F:protein tyrosine kinase activity"/>
    <property type="evidence" value="ECO:0007669"/>
    <property type="project" value="InterPro"/>
</dbReference>
<evidence type="ECO:0000256" key="2">
    <source>
        <dbReference type="ARBA" id="ARBA00022527"/>
    </source>
</evidence>
<dbReference type="SMART" id="SM00219">
    <property type="entry name" value="TyrKc"/>
    <property type="match status" value="1"/>
</dbReference>
<dbReference type="EC" id="2.7.11.1" evidence="1"/>
<evidence type="ECO:0000256" key="4">
    <source>
        <dbReference type="ARBA" id="ARBA00022741"/>
    </source>
</evidence>
<keyword evidence="3" id="KW-0808">Transferase</keyword>
<reference evidence="13 14" key="1">
    <citation type="journal article" date="2020" name="bioRxiv">
        <title>Sequence and annotation of 42 cannabis genomes reveals extensive copy number variation in cannabinoid synthesis and pathogen resistance genes.</title>
        <authorList>
            <person name="Mckernan K.J."/>
            <person name="Helbert Y."/>
            <person name="Kane L.T."/>
            <person name="Ebling H."/>
            <person name="Zhang L."/>
            <person name="Liu B."/>
            <person name="Eaton Z."/>
            <person name="Mclaughlin S."/>
            <person name="Kingan S."/>
            <person name="Baybayan P."/>
            <person name="Concepcion G."/>
            <person name="Jordan M."/>
            <person name="Riva A."/>
            <person name="Barbazuk W."/>
            <person name="Harkins T."/>
        </authorList>
    </citation>
    <scope>NUCLEOTIDE SEQUENCE [LARGE SCALE GENOMIC DNA]</scope>
    <source>
        <strain evidence="13 14">cv. Jamaican Lion 4</strain>
        <strain evidence="12">Father</strain>
        <strain evidence="11">Mother</strain>
        <tissue evidence="11">Leaf</tissue>
    </source>
</reference>
<name>A0A7J6E518_CANSA</name>
<dbReference type="PROSITE" id="PS00109">
    <property type="entry name" value="PROTEIN_KINASE_TYR"/>
    <property type="match status" value="1"/>
</dbReference>
<dbReference type="AlphaFoldDB" id="A0A7J6E518"/>
<keyword evidence="2" id="KW-0723">Serine/threonine-protein kinase</keyword>
<evidence type="ECO:0000256" key="1">
    <source>
        <dbReference type="ARBA" id="ARBA00012513"/>
    </source>
</evidence>
<dbReference type="Proteomes" id="UP000525078">
    <property type="component" value="Unassembled WGS sequence"/>
</dbReference>
<dbReference type="SUPFAM" id="SSF52402">
    <property type="entry name" value="Adenine nucleotide alpha hydrolases-like"/>
    <property type="match status" value="1"/>
</dbReference>
<evidence type="ECO:0000259" key="10">
    <source>
        <dbReference type="PROSITE" id="PS50011"/>
    </source>
</evidence>
<dbReference type="EMBL" id="JAATIP010000294">
    <property type="protein sequence ID" value="KAF4353523.1"/>
    <property type="molecule type" value="Genomic_DNA"/>
</dbReference>
<evidence type="ECO:0000313" key="14">
    <source>
        <dbReference type="Proteomes" id="UP000583929"/>
    </source>
</evidence>
<dbReference type="Gene3D" id="1.10.510.10">
    <property type="entry name" value="Transferase(Phosphotransferase) domain 1"/>
    <property type="match status" value="1"/>
</dbReference>
<evidence type="ECO:0000256" key="5">
    <source>
        <dbReference type="ARBA" id="ARBA00022777"/>
    </source>
</evidence>
<organism evidence="11 13">
    <name type="scientific">Cannabis sativa</name>
    <name type="common">Hemp</name>
    <name type="synonym">Marijuana</name>
    <dbReference type="NCBI Taxonomy" id="3483"/>
    <lineage>
        <taxon>Eukaryota</taxon>
        <taxon>Viridiplantae</taxon>
        <taxon>Streptophyta</taxon>
        <taxon>Embryophyta</taxon>
        <taxon>Tracheophyta</taxon>
        <taxon>Spermatophyta</taxon>
        <taxon>Magnoliopsida</taxon>
        <taxon>eudicotyledons</taxon>
        <taxon>Gunneridae</taxon>
        <taxon>Pentapetalae</taxon>
        <taxon>rosids</taxon>
        <taxon>fabids</taxon>
        <taxon>Rosales</taxon>
        <taxon>Cannabaceae</taxon>
        <taxon>Cannabis</taxon>
    </lineage>
</organism>
<proteinExistence type="predicted"/>
<feature type="region of interest" description="Disordered" evidence="9">
    <location>
        <begin position="715"/>
        <end position="747"/>
    </location>
</feature>
<dbReference type="InterPro" id="IPR014729">
    <property type="entry name" value="Rossmann-like_a/b/a_fold"/>
</dbReference>
<comment type="catalytic activity">
    <reaction evidence="8">
        <text>L-seryl-[protein] + ATP = O-phospho-L-seryl-[protein] + ADP + H(+)</text>
        <dbReference type="Rhea" id="RHEA:17989"/>
        <dbReference type="Rhea" id="RHEA-COMP:9863"/>
        <dbReference type="Rhea" id="RHEA-COMP:11604"/>
        <dbReference type="ChEBI" id="CHEBI:15378"/>
        <dbReference type="ChEBI" id="CHEBI:29999"/>
        <dbReference type="ChEBI" id="CHEBI:30616"/>
        <dbReference type="ChEBI" id="CHEBI:83421"/>
        <dbReference type="ChEBI" id="CHEBI:456216"/>
        <dbReference type="EC" id="2.7.11.1"/>
    </reaction>
</comment>
<keyword evidence="5" id="KW-0418">Kinase</keyword>
<dbReference type="Gene3D" id="3.40.50.620">
    <property type="entry name" value="HUPs"/>
    <property type="match status" value="1"/>
</dbReference>
<comment type="caution">
    <text evidence="11">The sequence shown here is derived from an EMBL/GenBank/DDBJ whole genome shotgun (WGS) entry which is preliminary data.</text>
</comment>
<dbReference type="GO" id="GO:0005524">
    <property type="term" value="F:ATP binding"/>
    <property type="evidence" value="ECO:0007669"/>
    <property type="project" value="UniProtKB-KW"/>
</dbReference>
<dbReference type="InterPro" id="IPR000719">
    <property type="entry name" value="Prot_kinase_dom"/>
</dbReference>
<feature type="domain" description="Protein kinase" evidence="10">
    <location>
        <begin position="419"/>
        <end position="712"/>
    </location>
</feature>
<dbReference type="PROSITE" id="PS50011">
    <property type="entry name" value="PROTEIN_KINASE_DOM"/>
    <property type="match status" value="1"/>
</dbReference>
<dbReference type="GO" id="GO:0004674">
    <property type="term" value="F:protein serine/threonine kinase activity"/>
    <property type="evidence" value="ECO:0007669"/>
    <property type="project" value="UniProtKB-KW"/>
</dbReference>
<dbReference type="SUPFAM" id="SSF56112">
    <property type="entry name" value="Protein kinase-like (PK-like)"/>
    <property type="match status" value="1"/>
</dbReference>
<dbReference type="InterPro" id="IPR001245">
    <property type="entry name" value="Ser-Thr/Tyr_kinase_cat_dom"/>
</dbReference>
<keyword evidence="4" id="KW-0547">Nucleotide-binding</keyword>
<evidence type="ECO:0000256" key="8">
    <source>
        <dbReference type="ARBA" id="ARBA00048679"/>
    </source>
</evidence>
<evidence type="ECO:0000256" key="9">
    <source>
        <dbReference type="SAM" id="MobiDB-lite"/>
    </source>
</evidence>
<dbReference type="Pfam" id="PF07714">
    <property type="entry name" value="PK_Tyr_Ser-Thr"/>
    <property type="match status" value="1"/>
</dbReference>
<dbReference type="PANTHER" id="PTHR47989">
    <property type="entry name" value="OS01G0750732 PROTEIN"/>
    <property type="match status" value="1"/>
</dbReference>
<dbReference type="InterPro" id="IPR008266">
    <property type="entry name" value="Tyr_kinase_AS"/>
</dbReference>